<dbReference type="EMBL" id="CAJEWN010000137">
    <property type="protein sequence ID" value="CAD2168199.1"/>
    <property type="molecule type" value="Genomic_DNA"/>
</dbReference>
<dbReference type="GO" id="GO:0005892">
    <property type="term" value="C:acetylcholine-gated channel complex"/>
    <property type="evidence" value="ECO:0007669"/>
    <property type="project" value="InterPro"/>
</dbReference>
<evidence type="ECO:0000256" key="1">
    <source>
        <dbReference type="SAM" id="SignalP"/>
    </source>
</evidence>
<accession>A0A6V7V0F8</accession>
<keyword evidence="1" id="KW-0732">Signal</keyword>
<protein>
    <submittedName>
        <fullName evidence="2">Uncharacterized protein</fullName>
    </submittedName>
</protein>
<reference evidence="2 3" key="1">
    <citation type="submission" date="2020-08" db="EMBL/GenBank/DDBJ databases">
        <authorList>
            <person name="Koutsovoulos G."/>
            <person name="Danchin GJ E."/>
        </authorList>
    </citation>
    <scope>NUCLEOTIDE SEQUENCE [LARGE SCALE GENOMIC DNA]</scope>
</reference>
<dbReference type="PANTHER" id="PTHR33748:SF5">
    <property type="entry name" value="GROUND-LIKE DOMAIN-CONTAINING PROTEIN"/>
    <property type="match status" value="1"/>
</dbReference>
<dbReference type="PANTHER" id="PTHR33748">
    <property type="entry name" value="PROTEIN CBG04600"/>
    <property type="match status" value="1"/>
</dbReference>
<comment type="caution">
    <text evidence="2">The sequence shown here is derived from an EMBL/GenBank/DDBJ whole genome shotgun (WGS) entry which is preliminary data.</text>
</comment>
<proteinExistence type="predicted"/>
<organism evidence="2 3">
    <name type="scientific">Meloidogyne enterolobii</name>
    <name type="common">Root-knot nematode worm</name>
    <name type="synonym">Meloidogyne mayaguensis</name>
    <dbReference type="NCBI Taxonomy" id="390850"/>
    <lineage>
        <taxon>Eukaryota</taxon>
        <taxon>Metazoa</taxon>
        <taxon>Ecdysozoa</taxon>
        <taxon>Nematoda</taxon>
        <taxon>Chromadorea</taxon>
        <taxon>Rhabditida</taxon>
        <taxon>Tylenchina</taxon>
        <taxon>Tylenchomorpha</taxon>
        <taxon>Tylenchoidea</taxon>
        <taxon>Meloidogynidae</taxon>
        <taxon>Meloidogyninae</taxon>
        <taxon>Meloidogyne</taxon>
    </lineage>
</organism>
<sequence length="263" mass="30529">MFNFLIKFLIITYLIIKTHSWTWDDYPSPRAATYFKCGIQNRTYVCDPDAMLTDHQRKEIIKLVEDFKEKTKRPNSTIPCIREGLRLIVALAKISMDATHSGYTYLCLDGIKWTSSDKTKCESDVQGIELNMDAVRFCSRTYLTWNLPEVEFVKLREDNPLLKSGNYFAALKGYIEKLQMLYIQRFSIFDNPDASNITLSEIHHSLKEGNIKLLEMQQSLDHGNKTLSDLNTSIEENKIKLSEMKELYGKNTTAQKFLIISWL</sequence>
<evidence type="ECO:0000313" key="2">
    <source>
        <dbReference type="EMBL" id="CAD2168199.1"/>
    </source>
</evidence>
<feature type="signal peptide" evidence="1">
    <location>
        <begin position="1"/>
        <end position="20"/>
    </location>
</feature>
<name>A0A6V7V0F8_MELEN</name>
<dbReference type="Pfam" id="PF17175">
    <property type="entry name" value="MOLO1"/>
    <property type="match status" value="1"/>
</dbReference>
<evidence type="ECO:0000313" key="3">
    <source>
        <dbReference type="Proteomes" id="UP000580250"/>
    </source>
</evidence>
<gene>
    <name evidence="2" type="ORF">MENT_LOCUS19547</name>
</gene>
<dbReference type="OrthoDB" id="8062037at2759"/>
<dbReference type="InterPro" id="IPR033438">
    <property type="entry name" value="MOLO1"/>
</dbReference>
<dbReference type="AlphaFoldDB" id="A0A6V7V0F8"/>
<feature type="chain" id="PRO_5027632334" evidence="1">
    <location>
        <begin position="21"/>
        <end position="263"/>
    </location>
</feature>
<dbReference type="Proteomes" id="UP000580250">
    <property type="component" value="Unassembled WGS sequence"/>
</dbReference>